<dbReference type="SUPFAM" id="SSF81452">
    <property type="entry name" value="Cytochrome c oxidase subunit III-like"/>
    <property type="match status" value="1"/>
</dbReference>
<evidence type="ECO:0000256" key="1">
    <source>
        <dbReference type="ARBA" id="ARBA00004141"/>
    </source>
</evidence>
<evidence type="ECO:0000256" key="5">
    <source>
        <dbReference type="ARBA" id="ARBA00022967"/>
    </source>
</evidence>
<feature type="domain" description="Heme-copper oxidase subunit III family profile" evidence="10">
    <location>
        <begin position="1"/>
        <end position="256"/>
    </location>
</feature>
<feature type="transmembrane region" description="Helical" evidence="9">
    <location>
        <begin position="12"/>
        <end position="31"/>
    </location>
</feature>
<feature type="transmembrane region" description="Helical" evidence="9">
    <location>
        <begin position="192"/>
        <end position="219"/>
    </location>
</feature>
<evidence type="ECO:0000256" key="6">
    <source>
        <dbReference type="ARBA" id="ARBA00022989"/>
    </source>
</evidence>
<evidence type="ECO:0000256" key="8">
    <source>
        <dbReference type="RuleBase" id="RU003375"/>
    </source>
</evidence>
<name>A0A1X9JRY8_9BIVA</name>
<evidence type="ECO:0000256" key="3">
    <source>
        <dbReference type="ARBA" id="ARBA00015944"/>
    </source>
</evidence>
<dbReference type="EMBL" id="KU873122">
    <property type="protein sequence ID" value="AQT38552.1"/>
    <property type="molecule type" value="Genomic_DNA"/>
</dbReference>
<organism evidence="11">
    <name type="scientific">Echyridella menziesii</name>
    <dbReference type="NCBI Taxonomy" id="981778"/>
    <lineage>
        <taxon>Eukaryota</taxon>
        <taxon>Metazoa</taxon>
        <taxon>Spiralia</taxon>
        <taxon>Lophotrochozoa</taxon>
        <taxon>Mollusca</taxon>
        <taxon>Bivalvia</taxon>
        <taxon>Autobranchia</taxon>
        <taxon>Heteroconchia</taxon>
        <taxon>Palaeoheterodonta</taxon>
        <taxon>Unionida</taxon>
        <taxon>Unionoidea</taxon>
        <taxon>Hyriidae</taxon>
        <taxon>Echyridella</taxon>
    </lineage>
</organism>
<reference evidence="11" key="1">
    <citation type="journal article" date="2017" name="Sci. Rep.">
        <title>Evolution of sex-dependent mtDNA transmission in freshwater mussels (Bivalvia: Unionida).</title>
        <authorList>
            <person name="Guerra D."/>
            <person name="Plazzi F."/>
            <person name="Stewart D.T."/>
            <person name="Bogan A.E."/>
            <person name="Hoeh W.R."/>
            <person name="Breton S."/>
        </authorList>
    </citation>
    <scope>NUCLEOTIDE SEQUENCE</scope>
    <source>
        <strain evidence="11">M9</strain>
        <tissue evidence="11">Gonad</tissue>
    </source>
</reference>
<geneLocation type="mitochondrion" evidence="11"/>
<dbReference type="PANTHER" id="PTHR11403:SF7">
    <property type="entry name" value="CYTOCHROME C OXIDASE SUBUNIT 3"/>
    <property type="match status" value="1"/>
</dbReference>
<evidence type="ECO:0000256" key="4">
    <source>
        <dbReference type="ARBA" id="ARBA00022692"/>
    </source>
</evidence>
<feature type="transmembrane region" description="Helical" evidence="9">
    <location>
        <begin position="231"/>
        <end position="254"/>
    </location>
</feature>
<dbReference type="InterPro" id="IPR000298">
    <property type="entry name" value="Cyt_c_oxidase-like_su3"/>
</dbReference>
<keyword evidence="7 9" id="KW-0472">Membrane</keyword>
<feature type="transmembrane region" description="Helical" evidence="9">
    <location>
        <begin position="127"/>
        <end position="148"/>
    </location>
</feature>
<dbReference type="InterPro" id="IPR035973">
    <property type="entry name" value="Cyt_c_oxidase_su3-like_sf"/>
</dbReference>
<proteinExistence type="inferred from homology"/>
<comment type="subcellular location">
    <subcellularLocation>
        <location evidence="1">Membrane</location>
        <topology evidence="1">Multi-pass membrane protein</topology>
    </subcellularLocation>
</comment>
<evidence type="ECO:0000256" key="2">
    <source>
        <dbReference type="ARBA" id="ARBA00010581"/>
    </source>
</evidence>
<dbReference type="Gene3D" id="1.10.287.70">
    <property type="match status" value="1"/>
</dbReference>
<accession>A0A1X9JRY8</accession>
<evidence type="ECO:0000259" key="10">
    <source>
        <dbReference type="PROSITE" id="PS50253"/>
    </source>
</evidence>
<dbReference type="InterPro" id="IPR033945">
    <property type="entry name" value="Cyt_c_oxase_su3_dom"/>
</dbReference>
<dbReference type="Pfam" id="PF00510">
    <property type="entry name" value="COX3"/>
    <property type="match status" value="1"/>
</dbReference>
<dbReference type="GO" id="GO:0016020">
    <property type="term" value="C:membrane"/>
    <property type="evidence" value="ECO:0007669"/>
    <property type="project" value="UniProtKB-SubCell"/>
</dbReference>
<feature type="transmembrane region" description="Helical" evidence="9">
    <location>
        <begin position="37"/>
        <end position="55"/>
    </location>
</feature>
<dbReference type="GO" id="GO:0005739">
    <property type="term" value="C:mitochondrion"/>
    <property type="evidence" value="ECO:0007669"/>
    <property type="project" value="TreeGrafter"/>
</dbReference>
<evidence type="ECO:0000256" key="9">
    <source>
        <dbReference type="SAM" id="Phobius"/>
    </source>
</evidence>
<dbReference type="CDD" id="cd01665">
    <property type="entry name" value="Cyt_c_Oxidase_III"/>
    <property type="match status" value="1"/>
</dbReference>
<comment type="similarity">
    <text evidence="2 8">Belongs to the cytochrome c oxidase subunit 3 family.</text>
</comment>
<sequence>MRNPFHLVEASPWPLFGALGAFVMAVGFIDWFCCGSVFGLGLGLLLLIFVSFQWWRDVIRESEMGCHGESVAKGIWVGFVLFIVSEACLFFSFFWAYFHSSLSPCLELGCVWPPVGVASINPFKLPLLNTGVLIGSGVSVTWSHFAVLAGDRKEGLMGLFVTLVLGVYFLGLQAVEYMECSFSFADSVFGSLFYLMTGFHGLHVLVGVLFLSVCFCRLYGYGFSSGRHLGFMAAVWYWHFVVVWVLLYLCVYWWGM</sequence>
<keyword evidence="5" id="KW-1278">Translocase</keyword>
<evidence type="ECO:0000256" key="7">
    <source>
        <dbReference type="ARBA" id="ARBA00023136"/>
    </source>
</evidence>
<protein>
    <recommendedName>
        <fullName evidence="3 8">Cytochrome c oxidase subunit 3</fullName>
    </recommendedName>
</protein>
<keyword evidence="8 11" id="KW-0496">Mitochondrion</keyword>
<dbReference type="InterPro" id="IPR024791">
    <property type="entry name" value="Cyt_c/ubiquinol_Oxase_su3"/>
</dbReference>
<dbReference type="AlphaFoldDB" id="A0A1X9JRY8"/>
<dbReference type="GO" id="GO:0004129">
    <property type="term" value="F:cytochrome-c oxidase activity"/>
    <property type="evidence" value="ECO:0007669"/>
    <property type="project" value="InterPro"/>
</dbReference>
<dbReference type="InterPro" id="IPR013833">
    <property type="entry name" value="Cyt_c_oxidase_su3_a-hlx"/>
</dbReference>
<keyword evidence="4 8" id="KW-0812">Transmembrane</keyword>
<feature type="transmembrane region" description="Helical" evidence="9">
    <location>
        <begin position="75"/>
        <end position="98"/>
    </location>
</feature>
<dbReference type="PANTHER" id="PTHR11403">
    <property type="entry name" value="CYTOCHROME C OXIDASE SUBUNIT III"/>
    <property type="match status" value="1"/>
</dbReference>
<dbReference type="Gene3D" id="1.20.120.80">
    <property type="entry name" value="Cytochrome c oxidase, subunit III, four-helix bundle"/>
    <property type="match status" value="1"/>
</dbReference>
<dbReference type="PROSITE" id="PS50253">
    <property type="entry name" value="COX3"/>
    <property type="match status" value="1"/>
</dbReference>
<feature type="transmembrane region" description="Helical" evidence="9">
    <location>
        <begin position="155"/>
        <end position="172"/>
    </location>
</feature>
<keyword evidence="6 9" id="KW-1133">Transmembrane helix</keyword>
<evidence type="ECO:0000313" key="11">
    <source>
        <dbReference type="EMBL" id="AQT38552.1"/>
    </source>
</evidence>
<dbReference type="GO" id="GO:0006123">
    <property type="term" value="P:mitochondrial electron transport, cytochrome c to oxygen"/>
    <property type="evidence" value="ECO:0007669"/>
    <property type="project" value="TreeGrafter"/>
</dbReference>
<comment type="function">
    <text evidence="8">Component of the cytochrome c oxidase, the last enzyme in the mitochondrial electron transport chain which drives oxidative phosphorylation. The respiratory chain contains 3 multisubunit complexes succinate dehydrogenase (complex II, CII), ubiquinol-cytochrome c oxidoreductase (cytochrome b-c1 complex, complex III, CIII) and cytochrome c oxidase (complex IV, CIV), that cooperate to transfer electrons derived from NADH and succinate to molecular oxygen, creating an electrochemical gradient over the inner membrane that drives transmembrane transport and the ATP synthase. Cytochrome c oxidase is the component of the respiratory chain that catalyzes the reduction of oxygen to water. Electrons originating from reduced cytochrome c in the intermembrane space (IMS) are transferred via the dinuclear copper A center (CU(A)) of subunit 2 and heme A of subunit 1 to the active site in subunit 1, a binuclear center (BNC) formed by heme A3 and copper B (CU(B)). The BNC reduces molecular oxygen to 2 water molecules using 4 electrons from cytochrome c in the IMS and 4 protons from the mitochondrial matrix.</text>
</comment>
<gene>
    <name evidence="11" type="primary">cox3</name>
</gene>